<dbReference type="Pfam" id="PF01656">
    <property type="entry name" value="CbiA"/>
    <property type="match status" value="1"/>
</dbReference>
<dbReference type="Proteomes" id="UP001056035">
    <property type="component" value="Chromosome"/>
</dbReference>
<dbReference type="RefSeq" id="WP_254572574.1">
    <property type="nucleotide sequence ID" value="NZ_CP098502.1"/>
</dbReference>
<evidence type="ECO:0000259" key="1">
    <source>
        <dbReference type="Pfam" id="PF01656"/>
    </source>
</evidence>
<dbReference type="PANTHER" id="PTHR43384">
    <property type="entry name" value="SEPTUM SITE-DETERMINING PROTEIN MIND HOMOLOG, CHLOROPLASTIC-RELATED"/>
    <property type="match status" value="1"/>
</dbReference>
<dbReference type="SUPFAM" id="SSF52540">
    <property type="entry name" value="P-loop containing nucleoside triphosphate hydrolases"/>
    <property type="match status" value="1"/>
</dbReference>
<dbReference type="InterPro" id="IPR027417">
    <property type="entry name" value="P-loop_NTPase"/>
</dbReference>
<dbReference type="PANTHER" id="PTHR43384:SF13">
    <property type="entry name" value="SLR0110 PROTEIN"/>
    <property type="match status" value="1"/>
</dbReference>
<accession>A0ABY5DXN8</accession>
<proteinExistence type="predicted"/>
<feature type="domain" description="CobQ/CobB/MinD/ParA nucleotide binding" evidence="1">
    <location>
        <begin position="138"/>
        <end position="349"/>
    </location>
</feature>
<protein>
    <submittedName>
        <fullName evidence="2">AAA family ATPase</fullName>
    </submittedName>
</protein>
<name>A0ABY5DXN8_9ACTN</name>
<evidence type="ECO:0000313" key="3">
    <source>
        <dbReference type="Proteomes" id="UP001056035"/>
    </source>
</evidence>
<dbReference type="Gene3D" id="3.40.50.300">
    <property type="entry name" value="P-loop containing nucleotide triphosphate hydrolases"/>
    <property type="match status" value="1"/>
</dbReference>
<evidence type="ECO:0000313" key="2">
    <source>
        <dbReference type="EMBL" id="UTI65896.1"/>
    </source>
</evidence>
<dbReference type="InterPro" id="IPR002586">
    <property type="entry name" value="CobQ/CobB/MinD/ParA_Nub-bd_dom"/>
</dbReference>
<gene>
    <name evidence="2" type="ORF">NBH00_06700</name>
</gene>
<keyword evidence="3" id="KW-1185">Reference proteome</keyword>
<dbReference type="SUPFAM" id="SSF52172">
    <property type="entry name" value="CheY-like"/>
    <property type="match status" value="1"/>
</dbReference>
<dbReference type="EMBL" id="CP098502">
    <property type="protein sequence ID" value="UTI65896.1"/>
    <property type="molecule type" value="Genomic_DNA"/>
</dbReference>
<dbReference type="InterPro" id="IPR011006">
    <property type="entry name" value="CheY-like_superfamily"/>
</dbReference>
<reference evidence="2 3" key="1">
    <citation type="submission" date="2022-06" db="EMBL/GenBank/DDBJ databases">
        <title>Paraconexibacter antarcticus.</title>
        <authorList>
            <person name="Kim C.S."/>
        </authorList>
    </citation>
    <scope>NUCLEOTIDE SEQUENCE [LARGE SCALE GENOMIC DNA]</scope>
    <source>
        <strain evidence="2 3">02-257</strain>
    </source>
</reference>
<sequence>MSGQTVKALVAVDGHVNGELVERVIGDPRVAVSAVGDPSMGWPSREDAEALLVVCRDESEEGLELVRRAHADYPGRPVVVACEGSPNGFLRKAFRAGAEDVVSITTPDQTAIDTYLALAKAVARRDSDKLTATEGRVITVLGPKGGTGKTLVSTNLAAALSSEHQRAVVIDLDLQFGDVGLAMGLRPERTLYDLAMSGGSPDATKLEGYIVDHVSGAGALLAPTRPDQAASVTPDSVRELIRVLRASTPFVVIDTPPAFSPEVIAALDESTDICMVTMLDAPSLKNTKIALETLQLLGVQVPVRLVLNRSDSNVGISHADVVAILGRAPDVLVPSSREVVRSVNAGEPIVTASGKRNEPAKALRALAGLYLREGS</sequence>
<dbReference type="InterPro" id="IPR050625">
    <property type="entry name" value="ParA/MinD_ATPase"/>
</dbReference>
<organism evidence="2 3">
    <name type="scientific">Paraconexibacter antarcticus</name>
    <dbReference type="NCBI Taxonomy" id="2949664"/>
    <lineage>
        <taxon>Bacteria</taxon>
        <taxon>Bacillati</taxon>
        <taxon>Actinomycetota</taxon>
        <taxon>Thermoleophilia</taxon>
        <taxon>Solirubrobacterales</taxon>
        <taxon>Paraconexibacteraceae</taxon>
        <taxon>Paraconexibacter</taxon>
    </lineage>
</organism>